<evidence type="ECO:0000313" key="2">
    <source>
        <dbReference type="EMBL" id="KAJ7745784.1"/>
    </source>
</evidence>
<dbReference type="Proteomes" id="UP001215598">
    <property type="component" value="Unassembled WGS sequence"/>
</dbReference>
<keyword evidence="3" id="KW-1185">Reference proteome</keyword>
<evidence type="ECO:0000259" key="1">
    <source>
        <dbReference type="Pfam" id="PF26632"/>
    </source>
</evidence>
<feature type="domain" description="DUF8205" evidence="1">
    <location>
        <begin position="60"/>
        <end position="267"/>
    </location>
</feature>
<name>A0AAD7N507_9AGAR</name>
<reference evidence="2" key="1">
    <citation type="submission" date="2023-03" db="EMBL/GenBank/DDBJ databases">
        <title>Massive genome expansion in bonnet fungi (Mycena s.s.) driven by repeated elements and novel gene families across ecological guilds.</title>
        <authorList>
            <consortium name="Lawrence Berkeley National Laboratory"/>
            <person name="Harder C.B."/>
            <person name="Miyauchi S."/>
            <person name="Viragh M."/>
            <person name="Kuo A."/>
            <person name="Thoen E."/>
            <person name="Andreopoulos B."/>
            <person name="Lu D."/>
            <person name="Skrede I."/>
            <person name="Drula E."/>
            <person name="Henrissat B."/>
            <person name="Morin E."/>
            <person name="Kohler A."/>
            <person name="Barry K."/>
            <person name="LaButti K."/>
            <person name="Morin E."/>
            <person name="Salamov A."/>
            <person name="Lipzen A."/>
            <person name="Mereny Z."/>
            <person name="Hegedus B."/>
            <person name="Baldrian P."/>
            <person name="Stursova M."/>
            <person name="Weitz H."/>
            <person name="Taylor A."/>
            <person name="Grigoriev I.V."/>
            <person name="Nagy L.G."/>
            <person name="Martin F."/>
            <person name="Kauserud H."/>
        </authorList>
    </citation>
    <scope>NUCLEOTIDE SEQUENCE</scope>
    <source>
        <strain evidence="2">CBHHK182m</strain>
    </source>
</reference>
<proteinExistence type="predicted"/>
<dbReference type="AlphaFoldDB" id="A0AAD7N507"/>
<comment type="caution">
    <text evidence="2">The sequence shown here is derived from an EMBL/GenBank/DDBJ whole genome shotgun (WGS) entry which is preliminary data.</text>
</comment>
<evidence type="ECO:0000313" key="3">
    <source>
        <dbReference type="Proteomes" id="UP001215598"/>
    </source>
</evidence>
<organism evidence="2 3">
    <name type="scientific">Mycena metata</name>
    <dbReference type="NCBI Taxonomy" id="1033252"/>
    <lineage>
        <taxon>Eukaryota</taxon>
        <taxon>Fungi</taxon>
        <taxon>Dikarya</taxon>
        <taxon>Basidiomycota</taxon>
        <taxon>Agaricomycotina</taxon>
        <taxon>Agaricomycetes</taxon>
        <taxon>Agaricomycetidae</taxon>
        <taxon>Agaricales</taxon>
        <taxon>Marasmiineae</taxon>
        <taxon>Mycenaceae</taxon>
        <taxon>Mycena</taxon>
    </lineage>
</organism>
<protein>
    <recommendedName>
        <fullName evidence="1">DUF8205 domain-containing protein</fullName>
    </recommendedName>
</protein>
<dbReference type="EMBL" id="JARKIB010000082">
    <property type="protein sequence ID" value="KAJ7745784.1"/>
    <property type="molecule type" value="Genomic_DNA"/>
</dbReference>
<sequence length="298" mass="33302">MNCRTPPLKTSGNALRLHELPQARRGKVAQVLEMQGRILLLYRVSSTALADAQAVRSCQPFFTLILQACFILQFDLLRSPSPRIDKPFVGLVDFGIEPVEFSNFSKIFTNQRLGDGEVEAMVQMNSVKPLTSPISPGGQTVWRQAVDRIKDEEHAWSVVLAKISTGGSGVTATSTLTIGRGALDLVRASRPWSFECPSTGTVIERPFNIESCMEFLNDYIRRDKDNAMRLRTKMRASDVKRIRDAKAGATSDAAKLLRAKMRREEIFKSLKEHVPAEIPKMRFARMGDVNIGLLYDVC</sequence>
<gene>
    <name evidence="2" type="ORF">B0H16DRAFT_1889380</name>
</gene>
<dbReference type="InterPro" id="IPR058518">
    <property type="entry name" value="DUF8205"/>
</dbReference>
<accession>A0AAD7N507</accession>
<dbReference type="Pfam" id="PF26632">
    <property type="entry name" value="DUF8205"/>
    <property type="match status" value="1"/>
</dbReference>